<keyword evidence="3 6" id="KW-0812">Transmembrane</keyword>
<organism evidence="7 8">
    <name type="scientific">Geobacter anodireducens</name>
    <dbReference type="NCBI Taxonomy" id="1340425"/>
    <lineage>
        <taxon>Bacteria</taxon>
        <taxon>Pseudomonadati</taxon>
        <taxon>Thermodesulfobacteriota</taxon>
        <taxon>Desulfuromonadia</taxon>
        <taxon>Geobacterales</taxon>
        <taxon>Geobacteraceae</taxon>
        <taxon>Geobacter</taxon>
    </lineage>
</organism>
<feature type="transmembrane region" description="Helical" evidence="6">
    <location>
        <begin position="12"/>
        <end position="32"/>
    </location>
</feature>
<evidence type="ECO:0000256" key="4">
    <source>
        <dbReference type="ARBA" id="ARBA00022989"/>
    </source>
</evidence>
<keyword evidence="8" id="KW-1185">Reference proteome</keyword>
<dbReference type="InterPro" id="IPR005598">
    <property type="entry name" value="ATP_synth_I"/>
</dbReference>
<dbReference type="RefSeq" id="WP_192904972.1">
    <property type="nucleotide sequence ID" value="NZ_JADBFD010000001.1"/>
</dbReference>
<proteinExistence type="predicted"/>
<reference evidence="7 8" key="1">
    <citation type="submission" date="2020-10" db="EMBL/GenBank/DDBJ databases">
        <title>Investigation of anaerobic biodegradation of phenanthrene by a sulfate-dependent Geobacter anodireducens strain PheS2.</title>
        <authorList>
            <person name="Zhang Z."/>
        </authorList>
    </citation>
    <scope>NUCLEOTIDE SEQUENCE [LARGE SCALE GENOMIC DNA]</scope>
    <source>
        <strain evidence="7 8">PheS2</strain>
    </source>
</reference>
<evidence type="ECO:0000256" key="2">
    <source>
        <dbReference type="ARBA" id="ARBA00022475"/>
    </source>
</evidence>
<keyword evidence="4 6" id="KW-1133">Transmembrane helix</keyword>
<evidence type="ECO:0000256" key="3">
    <source>
        <dbReference type="ARBA" id="ARBA00022692"/>
    </source>
</evidence>
<name>A0ABR9NQK2_9BACT</name>
<dbReference type="EMBL" id="JADBFD010000001">
    <property type="protein sequence ID" value="MBE2886533.1"/>
    <property type="molecule type" value="Genomic_DNA"/>
</dbReference>
<comment type="caution">
    <text evidence="7">The sequence shown here is derived from an EMBL/GenBank/DDBJ whole genome shotgun (WGS) entry which is preliminary data.</text>
</comment>
<evidence type="ECO:0000256" key="6">
    <source>
        <dbReference type="SAM" id="Phobius"/>
    </source>
</evidence>
<comment type="subcellular location">
    <subcellularLocation>
        <location evidence="1">Cell membrane</location>
        <topology evidence="1">Multi-pass membrane protein</topology>
    </subcellularLocation>
</comment>
<evidence type="ECO:0000256" key="1">
    <source>
        <dbReference type="ARBA" id="ARBA00004651"/>
    </source>
</evidence>
<feature type="transmembrane region" description="Helical" evidence="6">
    <location>
        <begin position="38"/>
        <end position="56"/>
    </location>
</feature>
<evidence type="ECO:0000256" key="5">
    <source>
        <dbReference type="ARBA" id="ARBA00023136"/>
    </source>
</evidence>
<dbReference type="Proteomes" id="UP000618926">
    <property type="component" value="Unassembled WGS sequence"/>
</dbReference>
<accession>A0ABR9NQK2</accession>
<sequence length="128" mass="13939">MTATRIHENNLLTAVVVGSWLLLAIMTVAGYLLGSVQFAGGILAGGILALANYYWLLRIIRRALGLEAHQAARFAQLRYLLRFAILAFVIYLLVVHTGIEVLGLILGLSLLVIVITALAIYMFVTKGD</sequence>
<evidence type="ECO:0000313" key="8">
    <source>
        <dbReference type="Proteomes" id="UP000618926"/>
    </source>
</evidence>
<evidence type="ECO:0000313" key="7">
    <source>
        <dbReference type="EMBL" id="MBE2886533.1"/>
    </source>
</evidence>
<keyword evidence="2" id="KW-1003">Cell membrane</keyword>
<feature type="transmembrane region" description="Helical" evidence="6">
    <location>
        <begin position="77"/>
        <end position="95"/>
    </location>
</feature>
<dbReference type="Pfam" id="PF03899">
    <property type="entry name" value="ATP-synt_I"/>
    <property type="match status" value="1"/>
</dbReference>
<gene>
    <name evidence="7" type="ORF">IIE05_00955</name>
</gene>
<protein>
    <submittedName>
        <fullName evidence="7">ATP synthase subunit I</fullName>
    </submittedName>
</protein>
<keyword evidence="5 6" id="KW-0472">Membrane</keyword>
<feature type="transmembrane region" description="Helical" evidence="6">
    <location>
        <begin position="101"/>
        <end position="124"/>
    </location>
</feature>